<organism evidence="1 2">
    <name type="scientific">Gordonia oryzae</name>
    <dbReference type="NCBI Taxonomy" id="2487349"/>
    <lineage>
        <taxon>Bacteria</taxon>
        <taxon>Bacillati</taxon>
        <taxon>Actinomycetota</taxon>
        <taxon>Actinomycetes</taxon>
        <taxon>Mycobacteriales</taxon>
        <taxon>Gordoniaceae</taxon>
        <taxon>Gordonia</taxon>
    </lineage>
</organism>
<dbReference type="OrthoDB" id="5198474at2"/>
<evidence type="ECO:0000313" key="1">
    <source>
        <dbReference type="EMBL" id="RPA57284.1"/>
    </source>
</evidence>
<comment type="caution">
    <text evidence="1">The sequence shown here is derived from an EMBL/GenBank/DDBJ whole genome shotgun (WGS) entry which is preliminary data.</text>
</comment>
<sequence length="108" mass="12222">MNHTRRLPRAAKVWTSWGAFSGFLDWNATPTTITELLKAWQSLRTINDPADVPERAIVLTQADGSLVCRFDHGHGVVFGDDRPFPWTSTYLRGPLHLDWHPTDGIIAR</sequence>
<protein>
    <submittedName>
        <fullName evidence="1">Uncharacterized protein</fullName>
    </submittedName>
</protein>
<keyword evidence="2" id="KW-1185">Reference proteome</keyword>
<dbReference type="EMBL" id="RKMH01000017">
    <property type="protein sequence ID" value="RPA57284.1"/>
    <property type="molecule type" value="Genomic_DNA"/>
</dbReference>
<dbReference type="RefSeq" id="WP_123932411.1">
    <property type="nucleotide sequence ID" value="NZ_JBPSDP010000018.1"/>
</dbReference>
<dbReference type="AlphaFoldDB" id="A0A3N4GWD1"/>
<dbReference type="Proteomes" id="UP000267536">
    <property type="component" value="Unassembled WGS sequence"/>
</dbReference>
<reference evidence="1 2" key="1">
    <citation type="submission" date="2018-11" db="EMBL/GenBank/DDBJ databases">
        <title>Draft genome sequence of Gordonia sp. RS15-1S isolated from rice stems.</title>
        <authorList>
            <person name="Muangham S."/>
        </authorList>
    </citation>
    <scope>NUCLEOTIDE SEQUENCE [LARGE SCALE GENOMIC DNA]</scope>
    <source>
        <strain evidence="1 2">RS15-1S</strain>
    </source>
</reference>
<evidence type="ECO:0000313" key="2">
    <source>
        <dbReference type="Proteomes" id="UP000267536"/>
    </source>
</evidence>
<proteinExistence type="predicted"/>
<name>A0A3N4GWD1_9ACTN</name>
<accession>A0A3N4GWD1</accession>
<gene>
    <name evidence="1" type="ORF">EF294_18615</name>
</gene>